<reference evidence="13" key="1">
    <citation type="submission" date="2015-11" db="EMBL/GenBank/DDBJ databases">
        <title>Evolutionary characteristics of mitochondrial genomes of Antarctic and sub-Antarctic limpets: detecting new mitogenomic rearrangements within Patellogastropoda.</title>
        <authorList>
            <person name="Gaitan J.D."/>
            <person name="Cardenas L."/>
        </authorList>
    </citation>
    <scope>NUCLEOTIDE SEQUENCE</scope>
    <source>
        <tissue evidence="13">Foot muscle</tissue>
    </source>
</reference>
<dbReference type="EMBL" id="KT990126">
    <property type="protein sequence ID" value="ANJ59924.1"/>
    <property type="molecule type" value="Genomic_DNA"/>
</dbReference>
<feature type="transmembrane region" description="Helical" evidence="12">
    <location>
        <begin position="172"/>
        <end position="198"/>
    </location>
</feature>
<keyword evidence="7 12" id="KW-1133">Transmembrane helix</keyword>
<dbReference type="InterPro" id="IPR023011">
    <property type="entry name" value="ATP_synth_F0_asu_AS"/>
</dbReference>
<dbReference type="PRINTS" id="PR00123">
    <property type="entry name" value="ATPASEA"/>
</dbReference>
<evidence type="ECO:0000256" key="1">
    <source>
        <dbReference type="ARBA" id="ARBA00004141"/>
    </source>
</evidence>
<keyword evidence="13" id="KW-0496">Mitochondrion</keyword>
<name>A0A3Q8A877_9GAST</name>
<evidence type="ECO:0000313" key="13">
    <source>
        <dbReference type="EMBL" id="ANJ59924.1"/>
    </source>
</evidence>
<dbReference type="PROSITE" id="PS00449">
    <property type="entry name" value="ATPASE_A"/>
    <property type="match status" value="1"/>
</dbReference>
<keyword evidence="5 12" id="KW-0812">Transmembrane</keyword>
<dbReference type="AlphaFoldDB" id="A0A3Q8A877"/>
<dbReference type="Pfam" id="PF00119">
    <property type="entry name" value="ATP-synt_A"/>
    <property type="match status" value="1"/>
</dbReference>
<sequence length="231" mass="25494">MLVDIFSTFDDHNFVFLSYYMVMWVFSLISLSLLLCGKWVCFSALDETIGVLKQVIFSQSSRSFGSKLGGFSLVLAGFFIVLINMNLAGLMPYVFSVTAHLSLSLSFGLPFWLCLIFSGFSYKPLVAASGLLPVGAPSFLNPFLVLVETVSVCFRPLTISVRLVANISSGHIILGLVGSYVSQGFFCYSFLVLGLVVFVEVGYFIFEFGVAIIQGYIFSLLITLYSDEHPY</sequence>
<evidence type="ECO:0000256" key="10">
    <source>
        <dbReference type="ARBA" id="ARBA00023310"/>
    </source>
</evidence>
<evidence type="ECO:0000256" key="11">
    <source>
        <dbReference type="RuleBase" id="RU004450"/>
    </source>
</evidence>
<keyword evidence="8" id="KW-0406">Ion transport</keyword>
<dbReference type="InterPro" id="IPR035908">
    <property type="entry name" value="F0_ATP_A_sf"/>
</dbReference>
<dbReference type="PANTHER" id="PTHR11410">
    <property type="entry name" value="ATP SYNTHASE SUBUNIT A"/>
    <property type="match status" value="1"/>
</dbReference>
<evidence type="ECO:0000256" key="2">
    <source>
        <dbReference type="ARBA" id="ARBA00006810"/>
    </source>
</evidence>
<evidence type="ECO:0000256" key="12">
    <source>
        <dbReference type="SAM" id="Phobius"/>
    </source>
</evidence>
<protein>
    <recommendedName>
        <fullName evidence="11">ATP synthase subunit a</fullName>
    </recommendedName>
</protein>
<feature type="transmembrane region" description="Helical" evidence="12">
    <location>
        <begin position="204"/>
        <end position="225"/>
    </location>
</feature>
<keyword evidence="9 12" id="KW-0472">Membrane</keyword>
<evidence type="ECO:0000256" key="4">
    <source>
        <dbReference type="ARBA" id="ARBA00022547"/>
    </source>
</evidence>
<evidence type="ECO:0000256" key="3">
    <source>
        <dbReference type="ARBA" id="ARBA00022448"/>
    </source>
</evidence>
<feature type="transmembrane region" description="Helical" evidence="12">
    <location>
        <begin position="68"/>
        <end position="87"/>
    </location>
</feature>
<organism evidence="13">
    <name type="scientific">Nacella concinna</name>
    <dbReference type="NCBI Taxonomy" id="87956"/>
    <lineage>
        <taxon>Eukaryota</taxon>
        <taxon>Metazoa</taxon>
        <taxon>Spiralia</taxon>
        <taxon>Lophotrochozoa</taxon>
        <taxon>Mollusca</taxon>
        <taxon>Gastropoda</taxon>
        <taxon>Patellogastropoda</taxon>
        <taxon>Lottioidea</taxon>
        <taxon>Nacellidae</taxon>
        <taxon>Nacella</taxon>
    </lineage>
</organism>
<dbReference type="GO" id="GO:0005743">
    <property type="term" value="C:mitochondrial inner membrane"/>
    <property type="evidence" value="ECO:0007669"/>
    <property type="project" value="UniProtKB-SubCell"/>
</dbReference>
<accession>A0A3Q8A877</accession>
<proteinExistence type="inferred from homology"/>
<keyword evidence="6" id="KW-0375">Hydrogen ion transport</keyword>
<evidence type="ECO:0000256" key="6">
    <source>
        <dbReference type="ARBA" id="ARBA00022781"/>
    </source>
</evidence>
<evidence type="ECO:0000256" key="7">
    <source>
        <dbReference type="ARBA" id="ARBA00022989"/>
    </source>
</evidence>
<gene>
    <name evidence="13" type="primary">ATP6</name>
</gene>
<evidence type="ECO:0000256" key="8">
    <source>
        <dbReference type="ARBA" id="ARBA00023065"/>
    </source>
</evidence>
<feature type="transmembrane region" description="Helical" evidence="12">
    <location>
        <begin position="93"/>
        <end position="117"/>
    </location>
</feature>
<dbReference type="GO" id="GO:0045259">
    <property type="term" value="C:proton-transporting ATP synthase complex"/>
    <property type="evidence" value="ECO:0007669"/>
    <property type="project" value="UniProtKB-KW"/>
</dbReference>
<feature type="transmembrane region" description="Helical" evidence="12">
    <location>
        <begin position="16"/>
        <end position="36"/>
    </location>
</feature>
<keyword evidence="3" id="KW-0813">Transport</keyword>
<dbReference type="SUPFAM" id="SSF81336">
    <property type="entry name" value="F1F0 ATP synthase subunit A"/>
    <property type="match status" value="1"/>
</dbReference>
<keyword evidence="10" id="KW-0066">ATP synthesis</keyword>
<comment type="subcellular location">
    <subcellularLocation>
        <location evidence="1">Membrane</location>
        <topology evidence="1">Multi-pass membrane protein</topology>
    </subcellularLocation>
    <subcellularLocation>
        <location evidence="11">Mitochondrion inner membrane</location>
        <topology evidence="11">Multi-pass membrane protein</topology>
    </subcellularLocation>
</comment>
<dbReference type="Gene3D" id="1.20.120.220">
    <property type="entry name" value="ATP synthase, F0 complex, subunit A"/>
    <property type="match status" value="1"/>
</dbReference>
<dbReference type="InterPro" id="IPR000568">
    <property type="entry name" value="ATP_synth_F0_asu"/>
</dbReference>
<dbReference type="CDD" id="cd00310">
    <property type="entry name" value="ATP-synt_Fo_a_6"/>
    <property type="match status" value="1"/>
</dbReference>
<dbReference type="NCBIfam" id="TIGR01131">
    <property type="entry name" value="ATP_synt_6_or_A"/>
    <property type="match status" value="1"/>
</dbReference>
<keyword evidence="4" id="KW-0138">CF(0)</keyword>
<evidence type="ECO:0000256" key="9">
    <source>
        <dbReference type="ARBA" id="ARBA00023136"/>
    </source>
</evidence>
<comment type="similarity">
    <text evidence="2">Belongs to the ATPase A chain family.</text>
</comment>
<dbReference type="InterPro" id="IPR045083">
    <property type="entry name" value="ATP_synth_F0_asu_bact/mt"/>
</dbReference>
<dbReference type="PANTHER" id="PTHR11410:SF0">
    <property type="entry name" value="ATP SYNTHASE SUBUNIT A"/>
    <property type="match status" value="1"/>
</dbReference>
<dbReference type="GO" id="GO:0046933">
    <property type="term" value="F:proton-transporting ATP synthase activity, rotational mechanism"/>
    <property type="evidence" value="ECO:0007669"/>
    <property type="project" value="TreeGrafter"/>
</dbReference>
<geneLocation type="mitochondrion" evidence="13"/>
<evidence type="ECO:0000256" key="5">
    <source>
        <dbReference type="ARBA" id="ARBA00022692"/>
    </source>
</evidence>